<gene>
    <name evidence="2" type="ORF">GCM10009827_108760</name>
</gene>
<organism evidence="2 3">
    <name type="scientific">Dactylosporangium maewongense</name>
    <dbReference type="NCBI Taxonomy" id="634393"/>
    <lineage>
        <taxon>Bacteria</taxon>
        <taxon>Bacillati</taxon>
        <taxon>Actinomycetota</taxon>
        <taxon>Actinomycetes</taxon>
        <taxon>Micromonosporales</taxon>
        <taxon>Micromonosporaceae</taxon>
        <taxon>Dactylosporangium</taxon>
    </lineage>
</organism>
<comment type="caution">
    <text evidence="2">The sequence shown here is derived from an EMBL/GenBank/DDBJ whole genome shotgun (WGS) entry which is preliminary data.</text>
</comment>
<evidence type="ECO:0000256" key="1">
    <source>
        <dbReference type="SAM" id="SignalP"/>
    </source>
</evidence>
<keyword evidence="3" id="KW-1185">Reference proteome</keyword>
<evidence type="ECO:0000313" key="2">
    <source>
        <dbReference type="EMBL" id="GAA1569221.1"/>
    </source>
</evidence>
<sequence length="175" mass="17849">MRFHRIGLALSTAVLAGVGAVGVPAVAGAQPSPSAPGCGPETMAPGMGSTACAHGHRHEGMLRDVEHGEGVVHTKQGQVNVAMQNGTLTAVSASSVTVKSADGWTRTWAMGDNLRVVEHRHTLQPSALKAGTKITIAGTTSGTGTSETYTARIIRLHEHTGMQPSPGATPSPSGM</sequence>
<keyword evidence="1" id="KW-0732">Signal</keyword>
<proteinExistence type="predicted"/>
<protein>
    <recommendedName>
        <fullName evidence="4">DUF5666 domain-containing protein</fullName>
    </recommendedName>
</protein>
<accession>A0ABP4NWA7</accession>
<feature type="chain" id="PRO_5046414272" description="DUF5666 domain-containing protein" evidence="1">
    <location>
        <begin position="30"/>
        <end position="175"/>
    </location>
</feature>
<evidence type="ECO:0000313" key="3">
    <source>
        <dbReference type="Proteomes" id="UP001501470"/>
    </source>
</evidence>
<dbReference type="Proteomes" id="UP001501470">
    <property type="component" value="Unassembled WGS sequence"/>
</dbReference>
<name>A0ABP4NWA7_9ACTN</name>
<feature type="signal peptide" evidence="1">
    <location>
        <begin position="1"/>
        <end position="29"/>
    </location>
</feature>
<dbReference type="EMBL" id="BAAAQD010000041">
    <property type="protein sequence ID" value="GAA1569221.1"/>
    <property type="molecule type" value="Genomic_DNA"/>
</dbReference>
<evidence type="ECO:0008006" key="4">
    <source>
        <dbReference type="Google" id="ProtNLM"/>
    </source>
</evidence>
<reference evidence="3" key="1">
    <citation type="journal article" date="2019" name="Int. J. Syst. Evol. Microbiol.">
        <title>The Global Catalogue of Microorganisms (GCM) 10K type strain sequencing project: providing services to taxonomists for standard genome sequencing and annotation.</title>
        <authorList>
            <consortium name="The Broad Institute Genomics Platform"/>
            <consortium name="The Broad Institute Genome Sequencing Center for Infectious Disease"/>
            <person name="Wu L."/>
            <person name="Ma J."/>
        </authorList>
    </citation>
    <scope>NUCLEOTIDE SEQUENCE [LARGE SCALE GENOMIC DNA]</scope>
    <source>
        <strain evidence="3">JCM 15933</strain>
    </source>
</reference>
<dbReference type="RefSeq" id="WP_344513873.1">
    <property type="nucleotide sequence ID" value="NZ_BAAAQD010000041.1"/>
</dbReference>